<organism evidence="4 5">
    <name type="scientific">Paractinoplanes hotanensis</name>
    <dbReference type="NCBI Taxonomy" id="2906497"/>
    <lineage>
        <taxon>Bacteria</taxon>
        <taxon>Bacillati</taxon>
        <taxon>Actinomycetota</taxon>
        <taxon>Actinomycetes</taxon>
        <taxon>Micromonosporales</taxon>
        <taxon>Micromonosporaceae</taxon>
        <taxon>Paractinoplanes</taxon>
    </lineage>
</organism>
<dbReference type="Pfam" id="PF00990">
    <property type="entry name" value="GGDEF"/>
    <property type="match status" value="1"/>
</dbReference>
<dbReference type="Gene3D" id="3.20.20.450">
    <property type="entry name" value="EAL domain"/>
    <property type="match status" value="1"/>
</dbReference>
<feature type="transmembrane region" description="Helical" evidence="1">
    <location>
        <begin position="274"/>
        <end position="295"/>
    </location>
</feature>
<evidence type="ECO:0000256" key="1">
    <source>
        <dbReference type="SAM" id="Phobius"/>
    </source>
</evidence>
<proteinExistence type="predicted"/>
<feature type="transmembrane region" description="Helical" evidence="1">
    <location>
        <begin position="206"/>
        <end position="228"/>
    </location>
</feature>
<dbReference type="RefSeq" id="WP_251802333.1">
    <property type="nucleotide sequence ID" value="NZ_JAMQOL010000049.1"/>
</dbReference>
<dbReference type="SUPFAM" id="SSF55073">
    <property type="entry name" value="Nucleotide cyclase"/>
    <property type="match status" value="1"/>
</dbReference>
<keyword evidence="1" id="KW-1133">Transmembrane helix</keyword>
<dbReference type="CDD" id="cd01949">
    <property type="entry name" value="GGDEF"/>
    <property type="match status" value="1"/>
</dbReference>
<dbReference type="Proteomes" id="UP001523216">
    <property type="component" value="Unassembled WGS sequence"/>
</dbReference>
<dbReference type="InterPro" id="IPR052155">
    <property type="entry name" value="Biofilm_reg_signaling"/>
</dbReference>
<dbReference type="SMART" id="SM00052">
    <property type="entry name" value="EAL"/>
    <property type="match status" value="1"/>
</dbReference>
<comment type="caution">
    <text evidence="4">The sequence shown here is derived from an EMBL/GenBank/DDBJ whole genome shotgun (WGS) entry which is preliminary data.</text>
</comment>
<dbReference type="PROSITE" id="PS50887">
    <property type="entry name" value="GGDEF"/>
    <property type="match status" value="1"/>
</dbReference>
<dbReference type="PANTHER" id="PTHR44757">
    <property type="entry name" value="DIGUANYLATE CYCLASE DGCP"/>
    <property type="match status" value="1"/>
</dbReference>
<dbReference type="PROSITE" id="PS50883">
    <property type="entry name" value="EAL"/>
    <property type="match status" value="1"/>
</dbReference>
<feature type="transmembrane region" description="Helical" evidence="1">
    <location>
        <begin position="234"/>
        <end position="253"/>
    </location>
</feature>
<keyword evidence="1" id="KW-0472">Membrane</keyword>
<evidence type="ECO:0000313" key="5">
    <source>
        <dbReference type="Proteomes" id="UP001523216"/>
    </source>
</evidence>
<dbReference type="Pfam" id="PF00563">
    <property type="entry name" value="EAL"/>
    <property type="match status" value="1"/>
</dbReference>
<feature type="transmembrane region" description="Helical" evidence="1">
    <location>
        <begin position="174"/>
        <end position="194"/>
    </location>
</feature>
<dbReference type="SMART" id="SM00267">
    <property type="entry name" value="GGDEF"/>
    <property type="match status" value="1"/>
</dbReference>
<feature type="domain" description="EAL" evidence="2">
    <location>
        <begin position="499"/>
        <end position="754"/>
    </location>
</feature>
<feature type="transmembrane region" description="Helical" evidence="1">
    <location>
        <begin position="48"/>
        <end position="67"/>
    </location>
</feature>
<feature type="transmembrane region" description="Helical" evidence="1">
    <location>
        <begin position="24"/>
        <end position="42"/>
    </location>
</feature>
<dbReference type="EMBL" id="JAMQOL010000049">
    <property type="protein sequence ID" value="MCM4082603.1"/>
    <property type="molecule type" value="Genomic_DNA"/>
</dbReference>
<evidence type="ECO:0000259" key="2">
    <source>
        <dbReference type="PROSITE" id="PS50883"/>
    </source>
</evidence>
<sequence length="760" mass="80016">MRSIAPAQVGPPPVRSPGVRHGRLWIWWLATGMVATVVHYVLPEGTVANLLYDVIGVATAAGILLALRLHRPERPAMWRWLAAAQITFVAGDLTYEFYENVLHQAPYPSPADIFYLGSYPMLFAGLLLLVRRNRGGTGDLIDAAIVGTGLGLVFWLFVLYPVAADSGSSTLEQITTVAYPAADAMVIGLLARLFTGGAARSPSARLLVAGAVMMLVADTAFAVIPLYTTASTHLADPVFLLAYILWSVAALHPSMAGERGGEERVAARVGPSRLLLFGACSLLAPVLLLVPRIGADPVGRLSVAAGACTLVLLIIARMSGFVFEVRRQSAELTRAAMQDPLTGLASRRRFEGELRDALAAGRPQIALLGLNGFKNVNDELGRPIGDRVLVSVAARLAEAAPAGALVARIGGDEFALLLADADADQVRALAASLARTLGAPVAEGGHELYVGVAIGLAGGAGTTPVELLRQAESAMHAAKQTGEPVRRWTPALDERAGEHVRLGAEIRTALDLGQFRVVYQPIVELPAGRVAAVEALVRWEHPVRGLVSPAAFIPVAERNGLIVELGEWILRTACHRLAAWRAGLGPGAPDRISVNVSARQLARPHFAATVAAALADSGLPASCLAVEVTETAVFEGGQAVVALHELRALGVRIALDDFGTGHSSLGLLQTVPVDILKVDKSFVDNVTEAGRHTVIADALFQVTAGLGLTAVAEGVETAAQAEALQRLGYRYLQGYHFGRPVADPDFAAARTPLRAATTVA</sequence>
<evidence type="ECO:0000313" key="4">
    <source>
        <dbReference type="EMBL" id="MCM4082603.1"/>
    </source>
</evidence>
<protein>
    <submittedName>
        <fullName evidence="4">Bifunctional diguanylate cyclase/phosphodiesterase</fullName>
    </submittedName>
</protein>
<feature type="transmembrane region" description="Helical" evidence="1">
    <location>
        <begin position="79"/>
        <end position="98"/>
    </location>
</feature>
<dbReference type="InterPro" id="IPR043128">
    <property type="entry name" value="Rev_trsase/Diguanyl_cyclase"/>
</dbReference>
<feature type="transmembrane region" description="Helical" evidence="1">
    <location>
        <begin position="143"/>
        <end position="162"/>
    </location>
</feature>
<dbReference type="InterPro" id="IPR000160">
    <property type="entry name" value="GGDEF_dom"/>
</dbReference>
<accession>A0ABT0Y983</accession>
<dbReference type="InterPro" id="IPR029787">
    <property type="entry name" value="Nucleotide_cyclase"/>
</dbReference>
<evidence type="ECO:0000259" key="3">
    <source>
        <dbReference type="PROSITE" id="PS50887"/>
    </source>
</evidence>
<gene>
    <name evidence="4" type="ORF">LXN57_34045</name>
</gene>
<feature type="domain" description="GGDEF" evidence="3">
    <location>
        <begin position="361"/>
        <end position="491"/>
    </location>
</feature>
<feature type="transmembrane region" description="Helical" evidence="1">
    <location>
        <begin position="113"/>
        <end position="131"/>
    </location>
</feature>
<dbReference type="NCBIfam" id="TIGR00254">
    <property type="entry name" value="GGDEF"/>
    <property type="match status" value="1"/>
</dbReference>
<keyword evidence="5" id="KW-1185">Reference proteome</keyword>
<dbReference type="InterPro" id="IPR035919">
    <property type="entry name" value="EAL_sf"/>
</dbReference>
<dbReference type="Gene3D" id="3.30.70.270">
    <property type="match status" value="1"/>
</dbReference>
<dbReference type="InterPro" id="IPR001633">
    <property type="entry name" value="EAL_dom"/>
</dbReference>
<dbReference type="SUPFAM" id="SSF141868">
    <property type="entry name" value="EAL domain-like"/>
    <property type="match status" value="1"/>
</dbReference>
<feature type="transmembrane region" description="Helical" evidence="1">
    <location>
        <begin position="301"/>
        <end position="323"/>
    </location>
</feature>
<name>A0ABT0Y983_9ACTN</name>
<reference evidence="4 5" key="1">
    <citation type="submission" date="2022-06" db="EMBL/GenBank/DDBJ databases">
        <title>Actinoplanes abujensis sp. nov., isolated from Nigerian arid soil.</title>
        <authorList>
            <person name="Ding P."/>
        </authorList>
    </citation>
    <scope>NUCLEOTIDE SEQUENCE [LARGE SCALE GENOMIC DNA]</scope>
    <source>
        <strain evidence="5">TRM88002</strain>
    </source>
</reference>
<keyword evidence="1" id="KW-0812">Transmembrane</keyword>
<dbReference type="PANTHER" id="PTHR44757:SF2">
    <property type="entry name" value="BIOFILM ARCHITECTURE MAINTENANCE PROTEIN MBAA"/>
    <property type="match status" value="1"/>
</dbReference>
<dbReference type="CDD" id="cd01948">
    <property type="entry name" value="EAL"/>
    <property type="match status" value="1"/>
</dbReference>